<name>A0A7S3HTV2_9STRA</name>
<sequence>MMCDSATEVAAGASLLWLGDILQDWSMPLSFLSDRNKPGPSQTQVGFYDFVVFPLLRTLVRAVPEMEPILKGAIANQERWRQFDRASAAAAQTGTTMMCDSATEVAAGASLLAGQAFYY</sequence>
<dbReference type="SUPFAM" id="SSF109604">
    <property type="entry name" value="HD-domain/PDEase-like"/>
    <property type="match status" value="1"/>
</dbReference>
<dbReference type="InterPro" id="IPR002073">
    <property type="entry name" value="PDEase_catalytic_dom"/>
</dbReference>
<dbReference type="InterPro" id="IPR036971">
    <property type="entry name" value="PDEase_catalytic_dom_sf"/>
</dbReference>
<accession>A0A7S3HTV2</accession>
<evidence type="ECO:0000313" key="2">
    <source>
        <dbReference type="EMBL" id="CAE0304972.1"/>
    </source>
</evidence>
<evidence type="ECO:0000259" key="1">
    <source>
        <dbReference type="Pfam" id="PF00233"/>
    </source>
</evidence>
<dbReference type="GO" id="GO:0004114">
    <property type="term" value="F:3',5'-cyclic-nucleotide phosphodiesterase activity"/>
    <property type="evidence" value="ECO:0007669"/>
    <property type="project" value="InterPro"/>
</dbReference>
<dbReference type="AlphaFoldDB" id="A0A7S3HTV2"/>
<protein>
    <recommendedName>
        <fullName evidence="1">PDEase domain-containing protein</fullName>
    </recommendedName>
</protein>
<organism evidence="2">
    <name type="scientific">Spumella elongata</name>
    <dbReference type="NCBI Taxonomy" id="89044"/>
    <lineage>
        <taxon>Eukaryota</taxon>
        <taxon>Sar</taxon>
        <taxon>Stramenopiles</taxon>
        <taxon>Ochrophyta</taxon>
        <taxon>Chrysophyceae</taxon>
        <taxon>Chromulinales</taxon>
        <taxon>Chromulinaceae</taxon>
        <taxon>Spumella</taxon>
    </lineage>
</organism>
<reference evidence="2" key="1">
    <citation type="submission" date="2021-01" db="EMBL/GenBank/DDBJ databases">
        <authorList>
            <person name="Corre E."/>
            <person name="Pelletier E."/>
            <person name="Niang G."/>
            <person name="Scheremetjew M."/>
            <person name="Finn R."/>
            <person name="Kale V."/>
            <person name="Holt S."/>
            <person name="Cochrane G."/>
            <person name="Meng A."/>
            <person name="Brown T."/>
            <person name="Cohen L."/>
        </authorList>
    </citation>
    <scope>NUCLEOTIDE SEQUENCE</scope>
    <source>
        <strain evidence="2">CCAP 955/1</strain>
    </source>
</reference>
<dbReference type="Pfam" id="PF00233">
    <property type="entry name" value="PDEase_I"/>
    <property type="match status" value="1"/>
</dbReference>
<proteinExistence type="predicted"/>
<dbReference type="GO" id="GO:0007165">
    <property type="term" value="P:signal transduction"/>
    <property type="evidence" value="ECO:0007669"/>
    <property type="project" value="InterPro"/>
</dbReference>
<dbReference type="EMBL" id="HBIC01065761">
    <property type="protein sequence ID" value="CAE0304972.1"/>
    <property type="molecule type" value="Transcribed_RNA"/>
</dbReference>
<dbReference type="Gene3D" id="1.10.1300.10">
    <property type="entry name" value="3'5'-cyclic nucleotide phosphodiesterase, catalytic domain"/>
    <property type="match status" value="1"/>
</dbReference>
<feature type="domain" description="PDEase" evidence="1">
    <location>
        <begin position="23"/>
        <end position="71"/>
    </location>
</feature>
<gene>
    <name evidence="2" type="ORF">SELO1098_LOCUS33843</name>
</gene>